<dbReference type="Gene3D" id="3.40.30.10">
    <property type="entry name" value="Glutaredoxin"/>
    <property type="match status" value="1"/>
</dbReference>
<dbReference type="InterPro" id="IPR050553">
    <property type="entry name" value="Thioredoxin_ResA/DsbE_sf"/>
</dbReference>
<protein>
    <submittedName>
        <fullName evidence="8">Putative thioredoxin</fullName>
    </submittedName>
</protein>
<dbReference type="CDD" id="cd02966">
    <property type="entry name" value="TlpA_like_family"/>
    <property type="match status" value="1"/>
</dbReference>
<dbReference type="AlphaFoldDB" id="W7IRW7"/>
<evidence type="ECO:0000256" key="4">
    <source>
        <dbReference type="ARBA" id="ARBA00023157"/>
    </source>
</evidence>
<name>W7IRW7_9PSEU</name>
<keyword evidence="3" id="KW-0735">Signal-anchor</keyword>
<evidence type="ECO:0000256" key="5">
    <source>
        <dbReference type="ARBA" id="ARBA00023284"/>
    </source>
</evidence>
<evidence type="ECO:0000256" key="6">
    <source>
        <dbReference type="SAM" id="MobiDB-lite"/>
    </source>
</evidence>
<evidence type="ECO:0000256" key="1">
    <source>
        <dbReference type="ARBA" id="ARBA00004196"/>
    </source>
</evidence>
<dbReference type="Proteomes" id="UP000019277">
    <property type="component" value="Unassembled WGS sequence"/>
</dbReference>
<keyword evidence="5" id="KW-0676">Redox-active center</keyword>
<dbReference type="GO" id="GO:0017004">
    <property type="term" value="P:cytochrome complex assembly"/>
    <property type="evidence" value="ECO:0007669"/>
    <property type="project" value="UniProtKB-KW"/>
</dbReference>
<evidence type="ECO:0000256" key="2">
    <source>
        <dbReference type="ARBA" id="ARBA00022748"/>
    </source>
</evidence>
<keyword evidence="4" id="KW-1015">Disulfide bond</keyword>
<dbReference type="STRING" id="909613.UO65_5200"/>
<evidence type="ECO:0000313" key="8">
    <source>
        <dbReference type="EMBL" id="EWC59472.1"/>
    </source>
</evidence>
<evidence type="ECO:0000259" key="7">
    <source>
        <dbReference type="PROSITE" id="PS51352"/>
    </source>
</evidence>
<evidence type="ECO:0000256" key="3">
    <source>
        <dbReference type="ARBA" id="ARBA00022968"/>
    </source>
</evidence>
<sequence>MSTRLRWVLVAVVLLVAGAVAVWPRGDDPAPVSASAPDLTGPRKAADLAPCAATGPGPEVLRSVTATCLATGEPVGAGNALGGRDVLVNVWATWCQPCREELPVLAEYATAADAVDVVGLAVQSPEADALSLLTTLGVRLPNLFDGGGAVAKALKVPDALPASYLISADGAVTFVTQPRVFRTVEDVRAAVARLREGTR</sequence>
<accession>W7IRW7</accession>
<dbReference type="GO" id="GO:0030313">
    <property type="term" value="C:cell envelope"/>
    <property type="evidence" value="ECO:0007669"/>
    <property type="project" value="UniProtKB-SubCell"/>
</dbReference>
<dbReference type="EMBL" id="AYXG01000203">
    <property type="protein sequence ID" value="EWC59472.1"/>
    <property type="molecule type" value="Genomic_DNA"/>
</dbReference>
<dbReference type="SUPFAM" id="SSF52833">
    <property type="entry name" value="Thioredoxin-like"/>
    <property type="match status" value="1"/>
</dbReference>
<comment type="caution">
    <text evidence="8">The sequence shown here is derived from an EMBL/GenBank/DDBJ whole genome shotgun (WGS) entry which is preliminary data.</text>
</comment>
<reference evidence="8 9" key="1">
    <citation type="journal article" date="2014" name="Genome Announc.">
        <title>Draft Genome Sequence of the Antitrypanosomally Active Sponge-Associated Bacterium Actinokineospora sp. Strain EG49.</title>
        <authorList>
            <person name="Harjes J."/>
            <person name="Ryu T."/>
            <person name="Abdelmohsen U.R."/>
            <person name="Moitinho-Silva L."/>
            <person name="Horn H."/>
            <person name="Ravasi T."/>
            <person name="Hentschel U."/>
        </authorList>
    </citation>
    <scope>NUCLEOTIDE SEQUENCE [LARGE SCALE GENOMIC DNA]</scope>
    <source>
        <strain evidence="8 9">EG49</strain>
    </source>
</reference>
<dbReference type="eggNOG" id="COG0526">
    <property type="taxonomic scope" value="Bacteria"/>
</dbReference>
<keyword evidence="2" id="KW-0201">Cytochrome c-type biogenesis</keyword>
<proteinExistence type="predicted"/>
<dbReference type="Pfam" id="PF08534">
    <property type="entry name" value="Redoxin"/>
    <property type="match status" value="1"/>
</dbReference>
<dbReference type="InterPro" id="IPR013766">
    <property type="entry name" value="Thioredoxin_domain"/>
</dbReference>
<comment type="subcellular location">
    <subcellularLocation>
        <location evidence="1">Cell envelope</location>
    </subcellularLocation>
</comment>
<dbReference type="PANTHER" id="PTHR42852:SF6">
    <property type="entry name" value="THIOL:DISULFIDE INTERCHANGE PROTEIN DSBE"/>
    <property type="match status" value="1"/>
</dbReference>
<feature type="domain" description="Thioredoxin" evidence="7">
    <location>
        <begin position="30"/>
        <end position="196"/>
    </location>
</feature>
<dbReference type="GO" id="GO:0016491">
    <property type="term" value="F:oxidoreductase activity"/>
    <property type="evidence" value="ECO:0007669"/>
    <property type="project" value="InterPro"/>
</dbReference>
<feature type="region of interest" description="Disordered" evidence="6">
    <location>
        <begin position="27"/>
        <end position="47"/>
    </location>
</feature>
<dbReference type="PROSITE" id="PS51352">
    <property type="entry name" value="THIOREDOXIN_2"/>
    <property type="match status" value="1"/>
</dbReference>
<dbReference type="RefSeq" id="WP_035287230.1">
    <property type="nucleotide sequence ID" value="NZ_AYXG01000203.1"/>
</dbReference>
<organism evidence="8 9">
    <name type="scientific">Actinokineospora spheciospongiae</name>
    <dbReference type="NCBI Taxonomy" id="909613"/>
    <lineage>
        <taxon>Bacteria</taxon>
        <taxon>Bacillati</taxon>
        <taxon>Actinomycetota</taxon>
        <taxon>Actinomycetes</taxon>
        <taxon>Pseudonocardiales</taxon>
        <taxon>Pseudonocardiaceae</taxon>
        <taxon>Actinokineospora</taxon>
    </lineage>
</organism>
<evidence type="ECO:0000313" key="9">
    <source>
        <dbReference type="Proteomes" id="UP000019277"/>
    </source>
</evidence>
<gene>
    <name evidence="8" type="ORF">UO65_5200</name>
</gene>
<dbReference type="PANTHER" id="PTHR42852">
    <property type="entry name" value="THIOL:DISULFIDE INTERCHANGE PROTEIN DSBE"/>
    <property type="match status" value="1"/>
</dbReference>
<dbReference type="InterPro" id="IPR036249">
    <property type="entry name" value="Thioredoxin-like_sf"/>
</dbReference>
<dbReference type="InterPro" id="IPR013740">
    <property type="entry name" value="Redoxin"/>
</dbReference>
<keyword evidence="9" id="KW-1185">Reference proteome</keyword>
<dbReference type="OrthoDB" id="9796554at2"/>
<keyword evidence="3" id="KW-0812">Transmembrane</keyword>